<feature type="region of interest" description="Disordered" evidence="1">
    <location>
        <begin position="369"/>
        <end position="402"/>
    </location>
</feature>
<comment type="caution">
    <text evidence="3">The sequence shown here is derived from an EMBL/GenBank/DDBJ whole genome shotgun (WGS) entry which is preliminary data.</text>
</comment>
<protein>
    <recommendedName>
        <fullName evidence="2">DUF7582 domain-containing protein</fullName>
    </recommendedName>
</protein>
<dbReference type="EMBL" id="CAJPDT010000018">
    <property type="protein sequence ID" value="CAF9917484.1"/>
    <property type="molecule type" value="Genomic_DNA"/>
</dbReference>
<dbReference type="Proteomes" id="UP000664534">
    <property type="component" value="Unassembled WGS sequence"/>
</dbReference>
<feature type="domain" description="DUF7582" evidence="2">
    <location>
        <begin position="56"/>
        <end position="243"/>
    </location>
</feature>
<feature type="compositionally biased region" description="Low complexity" evidence="1">
    <location>
        <begin position="369"/>
        <end position="381"/>
    </location>
</feature>
<dbReference type="OrthoDB" id="5350192at2759"/>
<gene>
    <name evidence="3" type="ORF">IMSHALPRED_003595</name>
</gene>
<dbReference type="AlphaFoldDB" id="A0A8H3IKZ1"/>
<proteinExistence type="predicted"/>
<evidence type="ECO:0000259" key="2">
    <source>
        <dbReference type="Pfam" id="PF24483"/>
    </source>
</evidence>
<sequence length="444" mass="50078">MATSALELSHAIDLFLHKDRTSYFDSDATESVTSQEATAFPPVLPSFHWDLRTTCKPMLPAFQYISHKLQQRQLSVPLIISDHQPYVIPVWPLPRRSQLILAKIVRKAVKKFGLEPSWLTAVASVSNKCLPKVFEAYQPDSYLVRRSIVQNDIIFSDEGLTLLSMDNIYTFKQLLCTLSKPDWVANSRDVCLSSCLHLLQRINEVYTDPKLSRGYLARVYKEVEFKREAFEEVTSAFSTNYCTASIRDLTTLEPDLTALTDRALDWESDDDGGAAELPDTSTSPDHSIDSDHLISPIATVDLSTLDSWETEASPPTDTISPTKRVKYPRIRRQSSIRESLVDPMAPWSFPMPPTLRKLGSQRTIERQNAELPAPASAPLLNPERRVSEGDSQSPLKLTTSWSSSEAMQSPLRWLESWSTNEPSLLCPNCHDTINFDAGRRFTLT</sequence>
<evidence type="ECO:0000313" key="3">
    <source>
        <dbReference type="EMBL" id="CAF9917484.1"/>
    </source>
</evidence>
<feature type="region of interest" description="Disordered" evidence="1">
    <location>
        <begin position="306"/>
        <end position="326"/>
    </location>
</feature>
<dbReference type="Pfam" id="PF24483">
    <property type="entry name" value="DUF7582"/>
    <property type="match status" value="1"/>
</dbReference>
<feature type="compositionally biased region" description="Polar residues" evidence="1">
    <location>
        <begin position="389"/>
        <end position="402"/>
    </location>
</feature>
<feature type="region of interest" description="Disordered" evidence="1">
    <location>
        <begin position="267"/>
        <end position="291"/>
    </location>
</feature>
<organism evidence="3 4">
    <name type="scientific">Imshaugia aleurites</name>
    <dbReference type="NCBI Taxonomy" id="172621"/>
    <lineage>
        <taxon>Eukaryota</taxon>
        <taxon>Fungi</taxon>
        <taxon>Dikarya</taxon>
        <taxon>Ascomycota</taxon>
        <taxon>Pezizomycotina</taxon>
        <taxon>Lecanoromycetes</taxon>
        <taxon>OSLEUM clade</taxon>
        <taxon>Lecanoromycetidae</taxon>
        <taxon>Lecanorales</taxon>
        <taxon>Lecanorineae</taxon>
        <taxon>Parmeliaceae</taxon>
        <taxon>Imshaugia</taxon>
    </lineage>
</organism>
<accession>A0A8H3IKZ1</accession>
<name>A0A8H3IKZ1_9LECA</name>
<keyword evidence="4" id="KW-1185">Reference proteome</keyword>
<evidence type="ECO:0000313" key="4">
    <source>
        <dbReference type="Proteomes" id="UP000664534"/>
    </source>
</evidence>
<dbReference type="InterPro" id="IPR056004">
    <property type="entry name" value="DUF7582"/>
</dbReference>
<evidence type="ECO:0000256" key="1">
    <source>
        <dbReference type="SAM" id="MobiDB-lite"/>
    </source>
</evidence>
<reference evidence="3" key="1">
    <citation type="submission" date="2021-03" db="EMBL/GenBank/DDBJ databases">
        <authorList>
            <person name="Tagirdzhanova G."/>
        </authorList>
    </citation>
    <scope>NUCLEOTIDE SEQUENCE</scope>
</reference>